<organism evidence="1 2">
    <name type="scientific">Candidatus Collierbacteria bacterium GW2011_GWC2_44_18</name>
    <dbReference type="NCBI Taxonomy" id="1618392"/>
    <lineage>
        <taxon>Bacteria</taxon>
        <taxon>Candidatus Collieribacteriota</taxon>
    </lineage>
</organism>
<protein>
    <submittedName>
        <fullName evidence="1">Uncharacterized protein</fullName>
    </submittedName>
</protein>
<gene>
    <name evidence="1" type="ORF">UW41_C0030G0007</name>
</gene>
<dbReference type="STRING" id="1618392.UW41_C0030G0007"/>
<proteinExistence type="predicted"/>
<comment type="caution">
    <text evidence="1">The sequence shown here is derived from an EMBL/GenBank/DDBJ whole genome shotgun (WGS) entry which is preliminary data.</text>
</comment>
<dbReference type="EMBL" id="LCIE01000030">
    <property type="protein sequence ID" value="KKT48410.1"/>
    <property type="molecule type" value="Genomic_DNA"/>
</dbReference>
<reference evidence="1 2" key="1">
    <citation type="journal article" date="2015" name="Nature">
        <title>rRNA introns, odd ribosomes, and small enigmatic genomes across a large radiation of phyla.</title>
        <authorList>
            <person name="Brown C.T."/>
            <person name="Hug L.A."/>
            <person name="Thomas B.C."/>
            <person name="Sharon I."/>
            <person name="Castelle C.J."/>
            <person name="Singh A."/>
            <person name="Wilkins M.J."/>
            <person name="Williams K.H."/>
            <person name="Banfield J.F."/>
        </authorList>
    </citation>
    <scope>NUCLEOTIDE SEQUENCE [LARGE SCALE GENOMIC DNA]</scope>
</reference>
<name>A0A0G1HNA0_9BACT</name>
<accession>A0A0G1HNA0</accession>
<dbReference type="Proteomes" id="UP000034172">
    <property type="component" value="Unassembled WGS sequence"/>
</dbReference>
<evidence type="ECO:0000313" key="2">
    <source>
        <dbReference type="Proteomes" id="UP000034172"/>
    </source>
</evidence>
<evidence type="ECO:0000313" key="1">
    <source>
        <dbReference type="EMBL" id="KKT48410.1"/>
    </source>
</evidence>
<dbReference type="AlphaFoldDB" id="A0A0G1HNA0"/>
<sequence>MTEKFKDKFHKEYVGGSGLVENRPYTSVIAEARVMAMPYEEILAEYRWYVKDPTAELPKEMMEQLRIHGKV</sequence>